<evidence type="ECO:0000313" key="1">
    <source>
        <dbReference type="EMBL" id="KAJ1099451.1"/>
    </source>
</evidence>
<dbReference type="Proteomes" id="UP001066276">
    <property type="component" value="Chromosome 10"/>
</dbReference>
<sequence>MEIRISDIQDDRASRAAMQSGIGKSLTTLQAKVKDLEARSRRSNLCVVGIAETRFAKLERLGTCHVLEAIDANSVGTGLVDRG</sequence>
<protein>
    <submittedName>
        <fullName evidence="1">Uncharacterized protein</fullName>
    </submittedName>
</protein>
<comment type="caution">
    <text evidence="1">The sequence shown here is derived from an EMBL/GenBank/DDBJ whole genome shotgun (WGS) entry which is preliminary data.</text>
</comment>
<evidence type="ECO:0000313" key="2">
    <source>
        <dbReference type="Proteomes" id="UP001066276"/>
    </source>
</evidence>
<gene>
    <name evidence="1" type="ORF">NDU88_004552</name>
</gene>
<keyword evidence="2" id="KW-1185">Reference proteome</keyword>
<organism evidence="1 2">
    <name type="scientific">Pleurodeles waltl</name>
    <name type="common">Iberian ribbed newt</name>
    <dbReference type="NCBI Taxonomy" id="8319"/>
    <lineage>
        <taxon>Eukaryota</taxon>
        <taxon>Metazoa</taxon>
        <taxon>Chordata</taxon>
        <taxon>Craniata</taxon>
        <taxon>Vertebrata</taxon>
        <taxon>Euteleostomi</taxon>
        <taxon>Amphibia</taxon>
        <taxon>Batrachia</taxon>
        <taxon>Caudata</taxon>
        <taxon>Salamandroidea</taxon>
        <taxon>Salamandridae</taxon>
        <taxon>Pleurodelinae</taxon>
        <taxon>Pleurodeles</taxon>
    </lineage>
</organism>
<proteinExistence type="predicted"/>
<accession>A0AAV7M6M4</accession>
<dbReference type="AlphaFoldDB" id="A0AAV7M6M4"/>
<name>A0AAV7M6M4_PLEWA</name>
<dbReference type="EMBL" id="JANPWB010000014">
    <property type="protein sequence ID" value="KAJ1099451.1"/>
    <property type="molecule type" value="Genomic_DNA"/>
</dbReference>
<reference evidence="1" key="1">
    <citation type="journal article" date="2022" name="bioRxiv">
        <title>Sequencing and chromosome-scale assembly of the giantPleurodeles waltlgenome.</title>
        <authorList>
            <person name="Brown T."/>
            <person name="Elewa A."/>
            <person name="Iarovenko S."/>
            <person name="Subramanian E."/>
            <person name="Araus A.J."/>
            <person name="Petzold A."/>
            <person name="Susuki M."/>
            <person name="Suzuki K.-i.T."/>
            <person name="Hayashi T."/>
            <person name="Toyoda A."/>
            <person name="Oliveira C."/>
            <person name="Osipova E."/>
            <person name="Leigh N.D."/>
            <person name="Simon A."/>
            <person name="Yun M.H."/>
        </authorList>
    </citation>
    <scope>NUCLEOTIDE SEQUENCE</scope>
    <source>
        <strain evidence="1">20211129_DDA</strain>
        <tissue evidence="1">Liver</tissue>
    </source>
</reference>